<name>A0A0A9H1T3_ARUDO</name>
<proteinExistence type="predicted"/>
<dbReference type="EMBL" id="GBRH01169095">
    <property type="protein sequence ID" value="JAE28801.1"/>
    <property type="molecule type" value="Transcribed_RNA"/>
</dbReference>
<reference evidence="1" key="1">
    <citation type="submission" date="2014-09" db="EMBL/GenBank/DDBJ databases">
        <authorList>
            <person name="Magalhaes I.L.F."/>
            <person name="Oliveira U."/>
            <person name="Santos F.R."/>
            <person name="Vidigal T.H.D.A."/>
            <person name="Brescovit A.D."/>
            <person name="Santos A.J."/>
        </authorList>
    </citation>
    <scope>NUCLEOTIDE SEQUENCE</scope>
    <source>
        <tissue evidence="1">Shoot tissue taken approximately 20 cm above the soil surface</tissue>
    </source>
</reference>
<reference evidence="1" key="2">
    <citation type="journal article" date="2015" name="Data Brief">
        <title>Shoot transcriptome of the giant reed, Arundo donax.</title>
        <authorList>
            <person name="Barrero R.A."/>
            <person name="Guerrero F.D."/>
            <person name="Moolhuijzen P."/>
            <person name="Goolsby J.A."/>
            <person name="Tidwell J."/>
            <person name="Bellgard S.E."/>
            <person name="Bellgard M.I."/>
        </authorList>
    </citation>
    <scope>NUCLEOTIDE SEQUENCE</scope>
    <source>
        <tissue evidence="1">Shoot tissue taken approximately 20 cm above the soil surface</tissue>
    </source>
</reference>
<protein>
    <submittedName>
        <fullName evidence="1">Uncharacterized protein</fullName>
    </submittedName>
</protein>
<dbReference type="AlphaFoldDB" id="A0A0A9H1T3"/>
<evidence type="ECO:0000313" key="1">
    <source>
        <dbReference type="EMBL" id="JAE28801.1"/>
    </source>
</evidence>
<accession>A0A0A9H1T3</accession>
<sequence length="41" mass="4820">MKISELIVKKTKAPLCSLFHICKIQWNWITSPTSFWNLLIS</sequence>
<organism evidence="1">
    <name type="scientific">Arundo donax</name>
    <name type="common">Giant reed</name>
    <name type="synonym">Donax arundinaceus</name>
    <dbReference type="NCBI Taxonomy" id="35708"/>
    <lineage>
        <taxon>Eukaryota</taxon>
        <taxon>Viridiplantae</taxon>
        <taxon>Streptophyta</taxon>
        <taxon>Embryophyta</taxon>
        <taxon>Tracheophyta</taxon>
        <taxon>Spermatophyta</taxon>
        <taxon>Magnoliopsida</taxon>
        <taxon>Liliopsida</taxon>
        <taxon>Poales</taxon>
        <taxon>Poaceae</taxon>
        <taxon>PACMAD clade</taxon>
        <taxon>Arundinoideae</taxon>
        <taxon>Arundineae</taxon>
        <taxon>Arundo</taxon>
    </lineage>
</organism>